<dbReference type="InterPro" id="IPR001555">
    <property type="entry name" value="GART_AS"/>
</dbReference>
<gene>
    <name evidence="5" type="primary">fmt</name>
    <name evidence="8" type="ORF">ENX07_00900</name>
</gene>
<comment type="similarity">
    <text evidence="1 5">Belongs to the Fmt family.</text>
</comment>
<dbReference type="SUPFAM" id="SSF50486">
    <property type="entry name" value="FMT C-terminal domain-like"/>
    <property type="match status" value="1"/>
</dbReference>
<dbReference type="CDD" id="cd08646">
    <property type="entry name" value="FMT_core_Met-tRNA-FMT_N"/>
    <property type="match status" value="1"/>
</dbReference>
<dbReference type="SUPFAM" id="SSF53328">
    <property type="entry name" value="Formyltransferase"/>
    <property type="match status" value="1"/>
</dbReference>
<dbReference type="Pfam" id="PF00551">
    <property type="entry name" value="Formyl_trans_N"/>
    <property type="match status" value="1"/>
</dbReference>
<comment type="catalytic activity">
    <reaction evidence="5">
        <text>L-methionyl-tRNA(fMet) + (6R)-10-formyltetrahydrofolate = N-formyl-L-methionyl-tRNA(fMet) + (6S)-5,6,7,8-tetrahydrofolate + H(+)</text>
        <dbReference type="Rhea" id="RHEA:24380"/>
        <dbReference type="Rhea" id="RHEA-COMP:9952"/>
        <dbReference type="Rhea" id="RHEA-COMP:9953"/>
        <dbReference type="ChEBI" id="CHEBI:15378"/>
        <dbReference type="ChEBI" id="CHEBI:57453"/>
        <dbReference type="ChEBI" id="CHEBI:78530"/>
        <dbReference type="ChEBI" id="CHEBI:78844"/>
        <dbReference type="ChEBI" id="CHEBI:195366"/>
        <dbReference type="EC" id="2.1.2.9"/>
    </reaction>
</comment>
<evidence type="ECO:0000259" key="6">
    <source>
        <dbReference type="Pfam" id="PF00551"/>
    </source>
</evidence>
<dbReference type="PROSITE" id="PS00373">
    <property type="entry name" value="GART"/>
    <property type="match status" value="1"/>
</dbReference>
<evidence type="ECO:0000256" key="1">
    <source>
        <dbReference type="ARBA" id="ARBA00010699"/>
    </source>
</evidence>
<evidence type="ECO:0000259" key="7">
    <source>
        <dbReference type="Pfam" id="PF02911"/>
    </source>
</evidence>
<evidence type="ECO:0000256" key="5">
    <source>
        <dbReference type="HAMAP-Rule" id="MF_00182"/>
    </source>
</evidence>
<dbReference type="InterPro" id="IPR041711">
    <property type="entry name" value="Met-tRNA-FMT_N"/>
</dbReference>
<dbReference type="CDD" id="cd08704">
    <property type="entry name" value="Met_tRNA_FMT_C"/>
    <property type="match status" value="1"/>
</dbReference>
<dbReference type="Pfam" id="PF02911">
    <property type="entry name" value="Formyl_trans_C"/>
    <property type="match status" value="1"/>
</dbReference>
<feature type="domain" description="Formyl transferase N-terminal" evidence="6">
    <location>
        <begin position="2"/>
        <end position="177"/>
    </location>
</feature>
<evidence type="ECO:0000313" key="8">
    <source>
        <dbReference type="EMBL" id="HGE98621.1"/>
    </source>
</evidence>
<comment type="function">
    <text evidence="5">Attaches a formyl group to the free amino group of methionyl-tRNA(fMet). The formyl group appears to play a dual role in the initiator identity of N-formylmethionyl-tRNA by promoting its recognition by IF2 and preventing the misappropriation of this tRNA by the elongation apparatus.</text>
</comment>
<dbReference type="GO" id="GO:0004479">
    <property type="term" value="F:methionyl-tRNA formyltransferase activity"/>
    <property type="evidence" value="ECO:0007669"/>
    <property type="project" value="UniProtKB-UniRule"/>
</dbReference>
<dbReference type="InterPro" id="IPR044135">
    <property type="entry name" value="Met-tRNA-FMT_C"/>
</dbReference>
<keyword evidence="4 5" id="KW-0648">Protein biosynthesis</keyword>
<dbReference type="EC" id="2.1.2.9" evidence="2 5"/>
<evidence type="ECO:0000256" key="3">
    <source>
        <dbReference type="ARBA" id="ARBA00022679"/>
    </source>
</evidence>
<evidence type="ECO:0000256" key="2">
    <source>
        <dbReference type="ARBA" id="ARBA00012261"/>
    </source>
</evidence>
<protein>
    <recommendedName>
        <fullName evidence="2 5">Methionyl-tRNA formyltransferase</fullName>
        <ecNumber evidence="2 5">2.1.2.9</ecNumber>
    </recommendedName>
</protein>
<dbReference type="InterPro" id="IPR036477">
    <property type="entry name" value="Formyl_transf_N_sf"/>
</dbReference>
<dbReference type="InterPro" id="IPR005794">
    <property type="entry name" value="Fmt"/>
</dbReference>
<keyword evidence="3 5" id="KW-0808">Transferase</keyword>
<organism evidence="8">
    <name type="scientific">candidate division WOR-3 bacterium</name>
    <dbReference type="NCBI Taxonomy" id="2052148"/>
    <lineage>
        <taxon>Bacteria</taxon>
        <taxon>Bacteria division WOR-3</taxon>
    </lineage>
</organism>
<dbReference type="InterPro" id="IPR011034">
    <property type="entry name" value="Formyl_transferase-like_C_sf"/>
</dbReference>
<name>A0A7C3UVP8_UNCW3</name>
<reference evidence="8" key="1">
    <citation type="journal article" date="2020" name="mSystems">
        <title>Genome- and Community-Level Interaction Insights into Carbon Utilization and Element Cycling Functions of Hydrothermarchaeota in Hydrothermal Sediment.</title>
        <authorList>
            <person name="Zhou Z."/>
            <person name="Liu Y."/>
            <person name="Xu W."/>
            <person name="Pan J."/>
            <person name="Luo Z.H."/>
            <person name="Li M."/>
        </authorList>
    </citation>
    <scope>NUCLEOTIDE SEQUENCE [LARGE SCALE GENOMIC DNA]</scope>
    <source>
        <strain evidence="8">SpSt-906</strain>
    </source>
</reference>
<accession>A0A7C3UVP8</accession>
<evidence type="ECO:0000256" key="4">
    <source>
        <dbReference type="ARBA" id="ARBA00022917"/>
    </source>
</evidence>
<dbReference type="PANTHER" id="PTHR11138">
    <property type="entry name" value="METHIONYL-TRNA FORMYLTRANSFERASE"/>
    <property type="match status" value="1"/>
</dbReference>
<dbReference type="NCBIfam" id="TIGR00460">
    <property type="entry name" value="fmt"/>
    <property type="match status" value="1"/>
</dbReference>
<dbReference type="PANTHER" id="PTHR11138:SF5">
    <property type="entry name" value="METHIONYL-TRNA FORMYLTRANSFERASE, MITOCHONDRIAL"/>
    <property type="match status" value="1"/>
</dbReference>
<dbReference type="EMBL" id="DTMQ01000009">
    <property type="protein sequence ID" value="HGE98621.1"/>
    <property type="molecule type" value="Genomic_DNA"/>
</dbReference>
<dbReference type="AlphaFoldDB" id="A0A7C3UVP8"/>
<feature type="domain" description="Formyl transferase C-terminal" evidence="7">
    <location>
        <begin position="202"/>
        <end position="299"/>
    </location>
</feature>
<dbReference type="InterPro" id="IPR002376">
    <property type="entry name" value="Formyl_transf_N"/>
</dbReference>
<dbReference type="InterPro" id="IPR005793">
    <property type="entry name" value="Formyl_trans_C"/>
</dbReference>
<proteinExistence type="inferred from homology"/>
<sequence>MKIVFFSGDDDALPILESLITGLEVLALVTNPPKPKGRGLKIRPSLLGEFAQKKGINLFYPKDPNEKEFVASLERLEADCGVLVAFRSILGPNLLNLFPRGFLNLHPSLLPKYRGPAPIQRAILNGEKRTGVTIFFMNERVDSGPIIQQREVMIGENETYGELKRRLFSLGAEMLKESLSLIERNEVKPIPQNDALASYAPKIKKEECRISWKEEKEFIHNQIRAFSPEPGAYTFFRGKRVIILRSEIPREEVGEEGEGIIVSFNGNLFVSTRNGTIKIKELKVEGKGVISGQDFINGYKPKAKERFG</sequence>
<comment type="caution">
    <text evidence="8">The sequence shown here is derived from an EMBL/GenBank/DDBJ whole genome shotgun (WGS) entry which is preliminary data.</text>
</comment>
<feature type="binding site" evidence="5">
    <location>
        <begin position="108"/>
        <end position="111"/>
    </location>
    <ligand>
        <name>(6S)-5,6,7,8-tetrahydrofolate</name>
        <dbReference type="ChEBI" id="CHEBI:57453"/>
    </ligand>
</feature>
<dbReference type="HAMAP" id="MF_00182">
    <property type="entry name" value="Formyl_trans"/>
    <property type="match status" value="1"/>
</dbReference>
<dbReference type="Gene3D" id="3.40.50.12230">
    <property type="match status" value="1"/>
</dbReference>